<dbReference type="SUPFAM" id="SSF51161">
    <property type="entry name" value="Trimeric LpxA-like enzymes"/>
    <property type="match status" value="1"/>
</dbReference>
<dbReference type="InterPro" id="IPR050484">
    <property type="entry name" value="Transf_Hexapept/Carb_Anhydrase"/>
</dbReference>
<dbReference type="InterPro" id="IPR047324">
    <property type="entry name" value="LbH_gamma_CA-like"/>
</dbReference>
<dbReference type="PANTHER" id="PTHR13061:SF29">
    <property type="entry name" value="GAMMA CARBONIC ANHYDRASE-LIKE 1, MITOCHONDRIAL-RELATED"/>
    <property type="match status" value="1"/>
</dbReference>
<dbReference type="Pfam" id="PF00132">
    <property type="entry name" value="Hexapep"/>
    <property type="match status" value="2"/>
</dbReference>
<proteinExistence type="predicted"/>
<protein>
    <submittedName>
        <fullName evidence="1">Unannotated protein</fullName>
    </submittedName>
</protein>
<dbReference type="InterPro" id="IPR001451">
    <property type="entry name" value="Hexapep"/>
</dbReference>
<organism evidence="1">
    <name type="scientific">freshwater metagenome</name>
    <dbReference type="NCBI Taxonomy" id="449393"/>
    <lineage>
        <taxon>unclassified sequences</taxon>
        <taxon>metagenomes</taxon>
        <taxon>ecological metagenomes</taxon>
    </lineage>
</organism>
<dbReference type="PANTHER" id="PTHR13061">
    <property type="entry name" value="DYNACTIN SUBUNIT P25"/>
    <property type="match status" value="1"/>
</dbReference>
<dbReference type="InterPro" id="IPR011004">
    <property type="entry name" value="Trimer_LpxA-like_sf"/>
</dbReference>
<dbReference type="CDD" id="cd04645">
    <property type="entry name" value="LbH_gamma_CA_like"/>
    <property type="match status" value="1"/>
</dbReference>
<sequence length="172" mass="18116">MPIYAIGDREPQIDPSAFVHPDAVIIGDVRIGAESSVWPGAVLRGDYGAIIIGSQTSIQDGTVIHCTDEHDTVIGNRVTVGHNVHIEGAVIHDDCLIGSGSIVLNQSVIGPNSLVGAGALVPMRKVVPPHARALGIPCVIQEDTVTGHPDPDGVTGYVANAHRYKKDLRRLS</sequence>
<dbReference type="EMBL" id="CAFBPZ010000085">
    <property type="protein sequence ID" value="CAB5040644.1"/>
    <property type="molecule type" value="Genomic_DNA"/>
</dbReference>
<evidence type="ECO:0000313" key="2">
    <source>
        <dbReference type="EMBL" id="CAB5040644.1"/>
    </source>
</evidence>
<gene>
    <name evidence="1" type="ORF">UFOPK3495_00934</name>
    <name evidence="2" type="ORF">UFOPK4237_01176</name>
</gene>
<evidence type="ECO:0000313" key="1">
    <source>
        <dbReference type="EMBL" id="CAB4900598.1"/>
    </source>
</evidence>
<accession>A0A6J7G2N7</accession>
<dbReference type="EMBL" id="CAFBMC010000045">
    <property type="protein sequence ID" value="CAB4900598.1"/>
    <property type="molecule type" value="Genomic_DNA"/>
</dbReference>
<reference evidence="1" key="1">
    <citation type="submission" date="2020-05" db="EMBL/GenBank/DDBJ databases">
        <authorList>
            <person name="Chiriac C."/>
            <person name="Salcher M."/>
            <person name="Ghai R."/>
            <person name="Kavagutti S V."/>
        </authorList>
    </citation>
    <scope>NUCLEOTIDE SEQUENCE</scope>
</reference>
<dbReference type="AlphaFoldDB" id="A0A6J7G2N7"/>
<dbReference type="Gene3D" id="2.160.10.10">
    <property type="entry name" value="Hexapeptide repeat proteins"/>
    <property type="match status" value="1"/>
</dbReference>
<name>A0A6J7G2N7_9ZZZZ</name>